<protein>
    <submittedName>
        <fullName evidence="1">Uncharacterized protein</fullName>
    </submittedName>
</protein>
<evidence type="ECO:0000313" key="2">
    <source>
        <dbReference type="Proteomes" id="UP001152523"/>
    </source>
</evidence>
<dbReference type="Proteomes" id="UP001152523">
    <property type="component" value="Unassembled WGS sequence"/>
</dbReference>
<organism evidence="1 2">
    <name type="scientific">Cuscuta epithymum</name>
    <dbReference type="NCBI Taxonomy" id="186058"/>
    <lineage>
        <taxon>Eukaryota</taxon>
        <taxon>Viridiplantae</taxon>
        <taxon>Streptophyta</taxon>
        <taxon>Embryophyta</taxon>
        <taxon>Tracheophyta</taxon>
        <taxon>Spermatophyta</taxon>
        <taxon>Magnoliopsida</taxon>
        <taxon>eudicotyledons</taxon>
        <taxon>Gunneridae</taxon>
        <taxon>Pentapetalae</taxon>
        <taxon>asterids</taxon>
        <taxon>lamiids</taxon>
        <taxon>Solanales</taxon>
        <taxon>Convolvulaceae</taxon>
        <taxon>Cuscuteae</taxon>
        <taxon>Cuscuta</taxon>
        <taxon>Cuscuta subgen. Cuscuta</taxon>
    </lineage>
</organism>
<sequence>MRGLIIFPLYFPTLEGEATKLNLLV</sequence>
<accession>A0AAV0GFA6</accession>
<evidence type="ECO:0000313" key="1">
    <source>
        <dbReference type="EMBL" id="CAH9146661.1"/>
    </source>
</evidence>
<proteinExistence type="predicted"/>
<keyword evidence="2" id="KW-1185">Reference proteome</keyword>
<reference evidence="1" key="1">
    <citation type="submission" date="2022-07" db="EMBL/GenBank/DDBJ databases">
        <authorList>
            <person name="Macas J."/>
            <person name="Novak P."/>
            <person name="Neumann P."/>
        </authorList>
    </citation>
    <scope>NUCLEOTIDE SEQUENCE</scope>
</reference>
<name>A0AAV0GFA6_9ASTE</name>
<comment type="caution">
    <text evidence="1">The sequence shown here is derived from an EMBL/GenBank/DDBJ whole genome shotgun (WGS) entry which is preliminary data.</text>
</comment>
<dbReference type="AlphaFoldDB" id="A0AAV0GFA6"/>
<gene>
    <name evidence="1" type="ORF">CEPIT_LOCUS43153</name>
</gene>
<dbReference type="EMBL" id="CAMAPF010001109">
    <property type="protein sequence ID" value="CAH9146661.1"/>
    <property type="molecule type" value="Genomic_DNA"/>
</dbReference>